<organism evidence="2 3">
    <name type="scientific">Aduncisulcus paluster</name>
    <dbReference type="NCBI Taxonomy" id="2918883"/>
    <lineage>
        <taxon>Eukaryota</taxon>
        <taxon>Metamonada</taxon>
        <taxon>Carpediemonas-like organisms</taxon>
        <taxon>Aduncisulcus</taxon>
    </lineage>
</organism>
<dbReference type="EMBL" id="BQXS01009730">
    <property type="protein sequence ID" value="GKT31750.1"/>
    <property type="molecule type" value="Genomic_DNA"/>
</dbReference>
<evidence type="ECO:0000313" key="3">
    <source>
        <dbReference type="Proteomes" id="UP001057375"/>
    </source>
</evidence>
<protein>
    <recommendedName>
        <fullName evidence="1">Reverse transcriptase/retrotransposon-derived protein RNase H-like domain-containing protein</fullName>
    </recommendedName>
</protein>
<dbReference type="SUPFAM" id="SSF56672">
    <property type="entry name" value="DNA/RNA polymerases"/>
    <property type="match status" value="1"/>
</dbReference>
<comment type="caution">
    <text evidence="2">The sequence shown here is derived from an EMBL/GenBank/DDBJ whole genome shotgun (WGS) entry which is preliminary data.</text>
</comment>
<dbReference type="InterPro" id="IPR041577">
    <property type="entry name" value="RT_RNaseH_2"/>
</dbReference>
<evidence type="ECO:0000259" key="1">
    <source>
        <dbReference type="Pfam" id="PF17919"/>
    </source>
</evidence>
<dbReference type="InterPro" id="IPR043502">
    <property type="entry name" value="DNA/RNA_pol_sf"/>
</dbReference>
<accession>A0ABQ5KLE1</accession>
<feature type="domain" description="Reverse transcriptase/retrotransposon-derived protein RNase H-like" evidence="1">
    <location>
        <begin position="100"/>
        <end position="174"/>
    </location>
</feature>
<dbReference type="InterPro" id="IPR043128">
    <property type="entry name" value="Rev_trsase/Diguanyl_cyclase"/>
</dbReference>
<name>A0ABQ5KLE1_9EUKA</name>
<dbReference type="Pfam" id="PF17919">
    <property type="entry name" value="RT_RNaseH_2"/>
    <property type="match status" value="1"/>
</dbReference>
<reference evidence="2" key="1">
    <citation type="submission" date="2022-03" db="EMBL/GenBank/DDBJ databases">
        <title>Draft genome sequence of Aduncisulcus paluster, a free-living microaerophilic Fornicata.</title>
        <authorList>
            <person name="Yuyama I."/>
            <person name="Kume K."/>
            <person name="Tamura T."/>
            <person name="Inagaki Y."/>
            <person name="Hashimoto T."/>
        </authorList>
    </citation>
    <scope>NUCLEOTIDE SEQUENCE</scope>
    <source>
        <strain evidence="2">NY0171</strain>
    </source>
</reference>
<evidence type="ECO:0000313" key="2">
    <source>
        <dbReference type="EMBL" id="GKT31750.1"/>
    </source>
</evidence>
<gene>
    <name evidence="2" type="ORF">ADUPG1_006114</name>
</gene>
<dbReference type="PANTHER" id="PTHR33064">
    <property type="entry name" value="POL PROTEIN"/>
    <property type="match status" value="1"/>
</dbReference>
<keyword evidence="3" id="KW-1185">Reference proteome</keyword>
<dbReference type="Gene3D" id="3.30.70.270">
    <property type="match status" value="1"/>
</dbReference>
<dbReference type="PANTHER" id="PTHR33064:SF37">
    <property type="entry name" value="RIBONUCLEASE H"/>
    <property type="match status" value="1"/>
</dbReference>
<dbReference type="InterPro" id="IPR051320">
    <property type="entry name" value="Viral_Replic_Matur_Polypro"/>
</dbReference>
<sequence length="430" mass="49232">MKSLSKVMLDSGAEHSLLKQSKMDKRFIKKEKKISQRDSKGRKISTKRLEALNQIQPPRTKKGVRRMMGTLNYLRDFIPRYVELTQPISDLLKEKGDLTWGKLQKDAWKRIVLSLEGNRELFHYNPDCPLILRTDASNQGLGGALIMIKNGKEVPILFFAKKFTEQEKHWCTLEQDTKKDAPSSSKTVLTTEAAPAMPRLEELTSETWIDFMADHEHYTSLGGHKKWPELVDVTVLDIIKDLSKVPDFRTTATRKTARTAVDKIFGASTTIDLYDELRRIRMRKELSINALLTYTKEFKGVRNRVPKLGEEKSIGDHFVEGLFTGRLKECVRAQMSDVTTLGSLIGIAIVELKKIIESERTHEALEKEKHGTDTQGHQRRQGKPVCRLCGKTGHVEANYWHRTGKRRFGGSQLKEKEKKPTRGARWIPIL</sequence>
<proteinExistence type="predicted"/>
<dbReference type="Proteomes" id="UP001057375">
    <property type="component" value="Unassembled WGS sequence"/>
</dbReference>